<name>A0A6J4NE24_9CHLR</name>
<proteinExistence type="predicted"/>
<sequence>MEGVDRRAISRRSRCQLTPLHSTAFDAPSSKTAGAIY</sequence>
<protein>
    <submittedName>
        <fullName evidence="1">Uncharacterized protein</fullName>
    </submittedName>
</protein>
<dbReference type="EMBL" id="CADCTR010003111">
    <property type="protein sequence ID" value="CAA9382597.1"/>
    <property type="molecule type" value="Genomic_DNA"/>
</dbReference>
<reference evidence="1" key="1">
    <citation type="submission" date="2020-02" db="EMBL/GenBank/DDBJ databases">
        <authorList>
            <person name="Meier V. D."/>
        </authorList>
    </citation>
    <scope>NUCLEOTIDE SEQUENCE</scope>
    <source>
        <strain evidence="1">AVDCRST_MAG93</strain>
    </source>
</reference>
<accession>A0A6J4NE24</accession>
<organism evidence="1">
    <name type="scientific">uncultured Chloroflexia bacterium</name>
    <dbReference type="NCBI Taxonomy" id="1672391"/>
    <lineage>
        <taxon>Bacteria</taxon>
        <taxon>Bacillati</taxon>
        <taxon>Chloroflexota</taxon>
        <taxon>Chloroflexia</taxon>
        <taxon>environmental samples</taxon>
    </lineage>
</organism>
<evidence type="ECO:0000313" key="1">
    <source>
        <dbReference type="EMBL" id="CAA9382597.1"/>
    </source>
</evidence>
<gene>
    <name evidence="1" type="ORF">AVDCRST_MAG93-9274</name>
</gene>
<dbReference type="AlphaFoldDB" id="A0A6J4NE24"/>